<evidence type="ECO:0000313" key="1">
    <source>
        <dbReference type="EMBL" id="GAH86510.1"/>
    </source>
</evidence>
<reference evidence="1" key="1">
    <citation type="journal article" date="2014" name="Front. Microbiol.">
        <title>High frequency of phylogenetically diverse reductive dehalogenase-homologous genes in deep subseafloor sedimentary metagenomes.</title>
        <authorList>
            <person name="Kawai M."/>
            <person name="Futagami T."/>
            <person name="Toyoda A."/>
            <person name="Takaki Y."/>
            <person name="Nishi S."/>
            <person name="Hori S."/>
            <person name="Arai W."/>
            <person name="Tsubouchi T."/>
            <person name="Morono Y."/>
            <person name="Uchiyama I."/>
            <person name="Ito T."/>
            <person name="Fujiyama A."/>
            <person name="Inagaki F."/>
            <person name="Takami H."/>
        </authorList>
    </citation>
    <scope>NUCLEOTIDE SEQUENCE</scope>
    <source>
        <strain evidence="1">Expedition CK06-06</strain>
    </source>
</reference>
<organism evidence="1">
    <name type="scientific">marine sediment metagenome</name>
    <dbReference type="NCBI Taxonomy" id="412755"/>
    <lineage>
        <taxon>unclassified sequences</taxon>
        <taxon>metagenomes</taxon>
        <taxon>ecological metagenomes</taxon>
    </lineage>
</organism>
<name>X1JYS3_9ZZZZ</name>
<gene>
    <name evidence="1" type="ORF">S03H2_65403</name>
</gene>
<comment type="caution">
    <text evidence="1">The sequence shown here is derived from an EMBL/GenBank/DDBJ whole genome shotgun (WGS) entry which is preliminary data.</text>
</comment>
<sequence>MPVPIAAIGGLLLTGAFFLKSFIPPVSRESDYMLNKLMPNALPAVREAIDLRHRGII</sequence>
<dbReference type="AlphaFoldDB" id="X1JYS3"/>
<feature type="non-terminal residue" evidence="1">
    <location>
        <position position="57"/>
    </location>
</feature>
<dbReference type="EMBL" id="BARU01042582">
    <property type="protein sequence ID" value="GAH86510.1"/>
    <property type="molecule type" value="Genomic_DNA"/>
</dbReference>
<accession>X1JYS3</accession>
<protein>
    <submittedName>
        <fullName evidence="1">Uncharacterized protein</fullName>
    </submittedName>
</protein>
<proteinExistence type="predicted"/>